<protein>
    <submittedName>
        <fullName evidence="2">Uncharacterized protein</fullName>
    </submittedName>
</protein>
<reference evidence="2" key="1">
    <citation type="submission" date="2023-06" db="EMBL/GenBank/DDBJ databases">
        <title>Genome-scale phylogeny and comparative genomics of the fungal order Sordariales.</title>
        <authorList>
            <consortium name="Lawrence Berkeley National Laboratory"/>
            <person name="Hensen N."/>
            <person name="Bonometti L."/>
            <person name="Westerberg I."/>
            <person name="Brannstrom I.O."/>
            <person name="Guillou S."/>
            <person name="Cros-Aarteil S."/>
            <person name="Calhoun S."/>
            <person name="Haridas S."/>
            <person name="Kuo A."/>
            <person name="Mondo S."/>
            <person name="Pangilinan J."/>
            <person name="Riley R."/>
            <person name="Labutti K."/>
            <person name="Andreopoulos B."/>
            <person name="Lipzen A."/>
            <person name="Chen C."/>
            <person name="Yanf M."/>
            <person name="Daum C."/>
            <person name="Ng V."/>
            <person name="Clum A."/>
            <person name="Steindorff A."/>
            <person name="Ohm R."/>
            <person name="Martin F."/>
            <person name="Silar P."/>
            <person name="Natvig D."/>
            <person name="Lalanne C."/>
            <person name="Gautier V."/>
            <person name="Ament-Velasquez S.L."/>
            <person name="Kruys A."/>
            <person name="Hutchinson M.I."/>
            <person name="Powell A.J."/>
            <person name="Barry K."/>
            <person name="Miller A.N."/>
            <person name="Grigoriev I.V."/>
            <person name="Debuchy R."/>
            <person name="Gladieux P."/>
            <person name="Thoren M.H."/>
            <person name="Johannesson H."/>
        </authorList>
    </citation>
    <scope>NUCLEOTIDE SEQUENCE</scope>
    <source>
        <strain evidence="2">CBS 540.89</strain>
    </source>
</reference>
<dbReference type="Proteomes" id="UP001172159">
    <property type="component" value="Unassembled WGS sequence"/>
</dbReference>
<evidence type="ECO:0000313" key="3">
    <source>
        <dbReference type="Proteomes" id="UP001172159"/>
    </source>
</evidence>
<name>A0AA40F0A2_9PEZI</name>
<accession>A0AA40F0A2</accession>
<dbReference type="AlphaFoldDB" id="A0AA40F0A2"/>
<dbReference type="EMBL" id="JAUKTV010000001">
    <property type="protein sequence ID" value="KAK0748597.1"/>
    <property type="molecule type" value="Genomic_DNA"/>
</dbReference>
<organism evidence="2 3">
    <name type="scientific">Apiosordaria backusii</name>
    <dbReference type="NCBI Taxonomy" id="314023"/>
    <lineage>
        <taxon>Eukaryota</taxon>
        <taxon>Fungi</taxon>
        <taxon>Dikarya</taxon>
        <taxon>Ascomycota</taxon>
        <taxon>Pezizomycotina</taxon>
        <taxon>Sordariomycetes</taxon>
        <taxon>Sordariomycetidae</taxon>
        <taxon>Sordariales</taxon>
        <taxon>Lasiosphaeriaceae</taxon>
        <taxon>Apiosordaria</taxon>
    </lineage>
</organism>
<gene>
    <name evidence="2" type="ORF">B0T21DRAFT_356875</name>
</gene>
<keyword evidence="1" id="KW-0812">Transmembrane</keyword>
<keyword evidence="3" id="KW-1185">Reference proteome</keyword>
<comment type="caution">
    <text evidence="2">The sequence shown here is derived from an EMBL/GenBank/DDBJ whole genome shotgun (WGS) entry which is preliminary data.</text>
</comment>
<evidence type="ECO:0000313" key="2">
    <source>
        <dbReference type="EMBL" id="KAK0748597.1"/>
    </source>
</evidence>
<proteinExistence type="predicted"/>
<feature type="transmembrane region" description="Helical" evidence="1">
    <location>
        <begin position="47"/>
        <end position="64"/>
    </location>
</feature>
<keyword evidence="1" id="KW-1133">Transmembrane helix</keyword>
<sequence length="100" mass="11355">MALRFAFSLFFSSFFFVSAFQLLTMPSLLFSFSAFCYLLTPSTTTHLTIITVMVTVYRCAWFAARIHTAIRAYMVVAISKESIVLRVWQSRLAGCSLIAF</sequence>
<keyword evidence="1" id="KW-0472">Membrane</keyword>
<evidence type="ECO:0000256" key="1">
    <source>
        <dbReference type="SAM" id="Phobius"/>
    </source>
</evidence>